<gene>
    <name evidence="3" type="ORF">SAMN05443637_12036</name>
</gene>
<dbReference type="AlphaFoldDB" id="A0A1M6YIQ5"/>
<sequence>MKPSVGRTTGEAGTRHTVIVWTNHSNRACSMHGFGGVDLVGPNDPVFGPTYSLPRQSATPTTVHLPPGGVAHTVITWQPPQDGPGWTPTGMNVTPPDETHSAHLQWPGGAVLRQDAATHPGTFISPVQPGAG</sequence>
<organism evidence="3 4">
    <name type="scientific">Pseudonocardia thermophila</name>
    <dbReference type="NCBI Taxonomy" id="1848"/>
    <lineage>
        <taxon>Bacteria</taxon>
        <taxon>Bacillati</taxon>
        <taxon>Actinomycetota</taxon>
        <taxon>Actinomycetes</taxon>
        <taxon>Pseudonocardiales</taxon>
        <taxon>Pseudonocardiaceae</taxon>
        <taxon>Pseudonocardia</taxon>
    </lineage>
</organism>
<dbReference type="EMBL" id="FRAP01000020">
    <property type="protein sequence ID" value="SHL18023.1"/>
    <property type="molecule type" value="Genomic_DNA"/>
</dbReference>
<feature type="domain" description="DUF4232" evidence="2">
    <location>
        <begin position="4"/>
        <end position="108"/>
    </location>
</feature>
<dbReference type="Pfam" id="PF14016">
    <property type="entry name" value="DUF4232"/>
    <property type="match status" value="1"/>
</dbReference>
<evidence type="ECO:0000256" key="1">
    <source>
        <dbReference type="SAM" id="MobiDB-lite"/>
    </source>
</evidence>
<evidence type="ECO:0000313" key="3">
    <source>
        <dbReference type="EMBL" id="SHL18023.1"/>
    </source>
</evidence>
<name>A0A1M6YIQ5_PSETH</name>
<protein>
    <recommendedName>
        <fullName evidence="2">DUF4232 domain-containing protein</fullName>
    </recommendedName>
</protein>
<dbReference type="Proteomes" id="UP000184363">
    <property type="component" value="Unassembled WGS sequence"/>
</dbReference>
<evidence type="ECO:0000313" key="4">
    <source>
        <dbReference type="Proteomes" id="UP000184363"/>
    </source>
</evidence>
<reference evidence="3 4" key="1">
    <citation type="submission" date="2016-11" db="EMBL/GenBank/DDBJ databases">
        <authorList>
            <person name="Jaros S."/>
            <person name="Januszkiewicz K."/>
            <person name="Wedrychowicz H."/>
        </authorList>
    </citation>
    <scope>NUCLEOTIDE SEQUENCE [LARGE SCALE GENOMIC DNA]</scope>
    <source>
        <strain evidence="3 4">DSM 43832</strain>
    </source>
</reference>
<dbReference type="InterPro" id="IPR025326">
    <property type="entry name" value="DUF4232"/>
</dbReference>
<accession>A0A1M6YIQ5</accession>
<proteinExistence type="predicted"/>
<keyword evidence="4" id="KW-1185">Reference proteome</keyword>
<evidence type="ECO:0000259" key="2">
    <source>
        <dbReference type="Pfam" id="PF14016"/>
    </source>
</evidence>
<feature type="region of interest" description="Disordered" evidence="1">
    <location>
        <begin position="78"/>
        <end position="102"/>
    </location>
</feature>